<dbReference type="PROSITE" id="PS51257">
    <property type="entry name" value="PROKAR_LIPOPROTEIN"/>
    <property type="match status" value="1"/>
</dbReference>
<dbReference type="InterPro" id="IPR009009">
    <property type="entry name" value="RlpA-like_DPBB"/>
</dbReference>
<keyword evidence="4" id="KW-0449">Lipoprotein</keyword>
<comment type="caution">
    <text evidence="4">The sequence shown here is derived from an EMBL/GenBank/DDBJ whole genome shotgun (WGS) entry which is preliminary data.</text>
</comment>
<dbReference type="InterPro" id="IPR036908">
    <property type="entry name" value="RlpA-like_sf"/>
</dbReference>
<dbReference type="AlphaFoldDB" id="A0A840AC24"/>
<dbReference type="RefSeq" id="WP_184383783.1">
    <property type="nucleotide sequence ID" value="NZ_JACIDJ010000003.1"/>
</dbReference>
<dbReference type="InterPro" id="IPR007730">
    <property type="entry name" value="SPOR-like_dom"/>
</dbReference>
<dbReference type="PANTHER" id="PTHR34183:SF1">
    <property type="entry name" value="ENDOLYTIC PEPTIDOGLYCAN TRANSGLYCOSYLASE RLPA"/>
    <property type="match status" value="1"/>
</dbReference>
<name>A0A840AC24_9PROT</name>
<dbReference type="Proteomes" id="UP000553193">
    <property type="component" value="Unassembled WGS sequence"/>
</dbReference>
<feature type="domain" description="SPOR" evidence="3">
    <location>
        <begin position="217"/>
        <end position="297"/>
    </location>
</feature>
<reference evidence="4 5" key="1">
    <citation type="submission" date="2020-08" db="EMBL/GenBank/DDBJ databases">
        <title>Genomic Encyclopedia of Type Strains, Phase IV (KMG-IV): sequencing the most valuable type-strain genomes for metagenomic binning, comparative biology and taxonomic classification.</title>
        <authorList>
            <person name="Goeker M."/>
        </authorList>
    </citation>
    <scope>NUCLEOTIDE SEQUENCE [LARGE SCALE GENOMIC DNA]</scope>
    <source>
        <strain evidence="4 5">DSM 19979</strain>
    </source>
</reference>
<sequence>MGRALAGLLALAMLAGCGRAPPPTEARYHLGEPWRQGPLWAYPREDFALNQTGIASLLPRRAAATLTANGERREDGMFAAHPTLQLPAIVTVTNLENGRSLRLRVNDRGPAEPGRVIAVAPRAAALLGAAGPFQARVVIDAEASRAAIAGLAGQAEALPVAAAPVGEVGREALAPPPGARGLATAAPRAARPAVQTVATSATARPPERLPEQVTQGAPRPGLLWIEAGTYFNRQLAAREAARLSGGRVEPLGVAGGPRGRQQQFRVRTGPYRGLAEADAAFARAIAVGLTELRLVVD</sequence>
<keyword evidence="5" id="KW-1185">Reference proteome</keyword>
<dbReference type="PANTHER" id="PTHR34183">
    <property type="entry name" value="ENDOLYTIC PEPTIDOGLYCAN TRANSGLYCOSYLASE RLPA"/>
    <property type="match status" value="1"/>
</dbReference>
<feature type="compositionally biased region" description="Low complexity" evidence="1">
    <location>
        <begin position="179"/>
        <end position="193"/>
    </location>
</feature>
<evidence type="ECO:0000256" key="1">
    <source>
        <dbReference type="SAM" id="MobiDB-lite"/>
    </source>
</evidence>
<dbReference type="Pfam" id="PF03330">
    <property type="entry name" value="DPBB_1"/>
    <property type="match status" value="1"/>
</dbReference>
<dbReference type="EMBL" id="JACIDJ010000003">
    <property type="protein sequence ID" value="MBB3898691.1"/>
    <property type="molecule type" value="Genomic_DNA"/>
</dbReference>
<dbReference type="CDD" id="cd22268">
    <property type="entry name" value="DPBB_RlpA-like"/>
    <property type="match status" value="1"/>
</dbReference>
<feature type="region of interest" description="Disordered" evidence="1">
    <location>
        <begin position="172"/>
        <end position="215"/>
    </location>
</feature>
<feature type="signal peptide" evidence="2">
    <location>
        <begin position="1"/>
        <end position="20"/>
    </location>
</feature>
<organism evidence="4 5">
    <name type="scientific">Roseococcus suduntuyensis</name>
    <dbReference type="NCBI Taxonomy" id="455361"/>
    <lineage>
        <taxon>Bacteria</taxon>
        <taxon>Pseudomonadati</taxon>
        <taxon>Pseudomonadota</taxon>
        <taxon>Alphaproteobacteria</taxon>
        <taxon>Acetobacterales</taxon>
        <taxon>Roseomonadaceae</taxon>
        <taxon>Roseococcus</taxon>
    </lineage>
</organism>
<evidence type="ECO:0000313" key="4">
    <source>
        <dbReference type="EMBL" id="MBB3898691.1"/>
    </source>
</evidence>
<protein>
    <submittedName>
        <fullName evidence="4">Rare lipoprotein A</fullName>
    </submittedName>
</protein>
<gene>
    <name evidence="4" type="ORF">GGQ83_002134</name>
</gene>
<dbReference type="GO" id="GO:0042834">
    <property type="term" value="F:peptidoglycan binding"/>
    <property type="evidence" value="ECO:0007669"/>
    <property type="project" value="InterPro"/>
</dbReference>
<keyword evidence="2" id="KW-0732">Signal</keyword>
<proteinExistence type="predicted"/>
<evidence type="ECO:0000313" key="5">
    <source>
        <dbReference type="Proteomes" id="UP000553193"/>
    </source>
</evidence>
<dbReference type="PROSITE" id="PS51724">
    <property type="entry name" value="SPOR"/>
    <property type="match status" value="1"/>
</dbReference>
<accession>A0A840AC24</accession>
<evidence type="ECO:0000259" key="3">
    <source>
        <dbReference type="PROSITE" id="PS51724"/>
    </source>
</evidence>
<evidence type="ECO:0000256" key="2">
    <source>
        <dbReference type="SAM" id="SignalP"/>
    </source>
</evidence>
<dbReference type="Gene3D" id="2.40.40.10">
    <property type="entry name" value="RlpA-like domain"/>
    <property type="match status" value="1"/>
</dbReference>
<feature type="chain" id="PRO_5033048607" evidence="2">
    <location>
        <begin position="21"/>
        <end position="297"/>
    </location>
</feature>